<dbReference type="Gene3D" id="3.30.470.20">
    <property type="entry name" value="ATP-grasp fold, B domain"/>
    <property type="match status" value="1"/>
</dbReference>
<accession>A0A7C3ULK6</accession>
<sequence length="402" mass="46138">MLNVPKIVESDRCMQGKVLVTDAQMRSSLAVIRSLGKKGLEVTAGEETMFATGFFSKYCKRRLVYPSPKKSEEEFVNWLLKTLKREDYEVLFPVADATLGPIVEHEEEISEYTTIALPPRKIFMKAYDKGITLKIAMKIGVPCPTTYFIEDLDELKSLSRELEYPVIIKPRIGSGRRGVEVCNSPEELIANYKKISAKYGKLLIQEYIPYGSEFGVYTLFNFNSEPRALTVQRRIRSYPVSGGPSTLRETIKNEKTEEAVEIAFKLLKALGWVGVAMVEFRIDPRDNTPKLMEINPRFWGSLQLSILAGVDFPYLLYKMLTEGDVEPVLDYKVGVRCRWLLPGDILWFLSAPNKLKNLPEFLKFRTNYDILSWDDPGPALGFMLATARYLFDREMWKFVLRR</sequence>
<keyword evidence="3 5" id="KW-0547">Nucleotide-binding</keyword>
<dbReference type="InterPro" id="IPR013815">
    <property type="entry name" value="ATP_grasp_subdomain_1"/>
</dbReference>
<reference evidence="7" key="1">
    <citation type="journal article" date="2020" name="mSystems">
        <title>Genome- and Community-Level Interaction Insights into Carbon Utilization and Element Cycling Functions of Hydrothermarchaeota in Hydrothermal Sediment.</title>
        <authorList>
            <person name="Zhou Z."/>
            <person name="Liu Y."/>
            <person name="Xu W."/>
            <person name="Pan J."/>
            <person name="Luo Z.H."/>
            <person name="Li M."/>
        </authorList>
    </citation>
    <scope>NUCLEOTIDE SEQUENCE [LARGE SCALE GENOMIC DNA]</scope>
    <source>
        <strain evidence="7">SpSt-97</strain>
    </source>
</reference>
<evidence type="ECO:0000256" key="1">
    <source>
        <dbReference type="ARBA" id="ARBA00001936"/>
    </source>
</evidence>
<evidence type="ECO:0000256" key="2">
    <source>
        <dbReference type="ARBA" id="ARBA00022598"/>
    </source>
</evidence>
<dbReference type="GO" id="GO:0046872">
    <property type="term" value="F:metal ion binding"/>
    <property type="evidence" value="ECO:0007669"/>
    <property type="project" value="InterPro"/>
</dbReference>
<dbReference type="GO" id="GO:0005524">
    <property type="term" value="F:ATP binding"/>
    <property type="evidence" value="ECO:0007669"/>
    <property type="project" value="UniProtKB-UniRule"/>
</dbReference>
<keyword evidence="4 5" id="KW-0067">ATP-binding</keyword>
<dbReference type="SUPFAM" id="SSF56059">
    <property type="entry name" value="Glutathione synthetase ATP-binding domain-like"/>
    <property type="match status" value="1"/>
</dbReference>
<proteinExistence type="predicted"/>
<evidence type="ECO:0000259" key="6">
    <source>
        <dbReference type="PROSITE" id="PS50975"/>
    </source>
</evidence>
<dbReference type="InterPro" id="IPR011761">
    <property type="entry name" value="ATP-grasp"/>
</dbReference>
<comment type="cofactor">
    <cofactor evidence="1">
        <name>Mn(2+)</name>
        <dbReference type="ChEBI" id="CHEBI:29035"/>
    </cofactor>
</comment>
<dbReference type="EMBL" id="DTPI01000035">
    <property type="protein sequence ID" value="HGE67013.1"/>
    <property type="molecule type" value="Genomic_DNA"/>
</dbReference>
<dbReference type="AlphaFoldDB" id="A0A7C3ULK6"/>
<protein>
    <submittedName>
        <fullName evidence="7">ATP-grasp domain-containing protein</fullName>
    </submittedName>
</protein>
<dbReference type="GO" id="GO:0016874">
    <property type="term" value="F:ligase activity"/>
    <property type="evidence" value="ECO:0007669"/>
    <property type="project" value="UniProtKB-KW"/>
</dbReference>
<dbReference type="Pfam" id="PF15632">
    <property type="entry name" value="ATPgrasp_Ter"/>
    <property type="match status" value="1"/>
</dbReference>
<evidence type="ECO:0000313" key="7">
    <source>
        <dbReference type="EMBL" id="HGE67013.1"/>
    </source>
</evidence>
<feature type="domain" description="ATP-grasp" evidence="6">
    <location>
        <begin position="133"/>
        <end position="321"/>
    </location>
</feature>
<dbReference type="PROSITE" id="PS50975">
    <property type="entry name" value="ATP_GRASP"/>
    <property type="match status" value="1"/>
</dbReference>
<evidence type="ECO:0000256" key="4">
    <source>
        <dbReference type="ARBA" id="ARBA00022840"/>
    </source>
</evidence>
<gene>
    <name evidence="7" type="ORF">ENX77_07880</name>
</gene>
<dbReference type="Gene3D" id="3.30.1490.20">
    <property type="entry name" value="ATP-grasp fold, A domain"/>
    <property type="match status" value="1"/>
</dbReference>
<dbReference type="Pfam" id="PF02786">
    <property type="entry name" value="CPSase_L_D2"/>
    <property type="match status" value="1"/>
</dbReference>
<dbReference type="GO" id="GO:0005829">
    <property type="term" value="C:cytosol"/>
    <property type="evidence" value="ECO:0007669"/>
    <property type="project" value="TreeGrafter"/>
</dbReference>
<evidence type="ECO:0000256" key="5">
    <source>
        <dbReference type="PROSITE-ProRule" id="PRU00409"/>
    </source>
</evidence>
<dbReference type="PANTHER" id="PTHR43055">
    <property type="entry name" value="FORMATE-DEPENDENT PHOSPHORIBOSYLGLYCINAMIDE FORMYLTRANSFERASE"/>
    <property type="match status" value="1"/>
</dbReference>
<keyword evidence="2" id="KW-0436">Ligase</keyword>
<dbReference type="InterPro" id="IPR005479">
    <property type="entry name" value="CPAse_ATP-bd"/>
</dbReference>
<name>A0A7C3ULK6_9EURY</name>
<evidence type="ECO:0000256" key="3">
    <source>
        <dbReference type="ARBA" id="ARBA00022741"/>
    </source>
</evidence>
<organism evidence="7">
    <name type="scientific">Geoglobus ahangari</name>
    <dbReference type="NCBI Taxonomy" id="113653"/>
    <lineage>
        <taxon>Archaea</taxon>
        <taxon>Methanobacteriati</taxon>
        <taxon>Methanobacteriota</taxon>
        <taxon>Archaeoglobi</taxon>
        <taxon>Archaeoglobales</taxon>
        <taxon>Archaeoglobaceae</taxon>
        <taxon>Geoglobus</taxon>
    </lineage>
</organism>
<dbReference type="PANTHER" id="PTHR43055:SF1">
    <property type="entry name" value="FORMATE-DEPENDENT PHOSPHORIBOSYLGLYCINAMIDE FORMYLTRANSFERASE"/>
    <property type="match status" value="1"/>
</dbReference>
<dbReference type="Gene3D" id="3.40.50.20">
    <property type="match status" value="1"/>
</dbReference>
<comment type="caution">
    <text evidence="7">The sequence shown here is derived from an EMBL/GenBank/DDBJ whole genome shotgun (WGS) entry which is preliminary data.</text>
</comment>